<feature type="compositionally biased region" description="Basic and acidic residues" evidence="1">
    <location>
        <begin position="24"/>
        <end position="39"/>
    </location>
</feature>
<organism evidence="2 3">
    <name type="scientific">Sorangium cellulosum</name>
    <name type="common">Polyangium cellulosum</name>
    <dbReference type="NCBI Taxonomy" id="56"/>
    <lineage>
        <taxon>Bacteria</taxon>
        <taxon>Pseudomonadati</taxon>
        <taxon>Myxococcota</taxon>
        <taxon>Polyangia</taxon>
        <taxon>Polyangiales</taxon>
        <taxon>Polyangiaceae</taxon>
        <taxon>Sorangium</taxon>
    </lineage>
</organism>
<gene>
    <name evidence="2" type="ORF">SOCEGT47_007300</name>
</gene>
<accession>A0A4P2PUE9</accession>
<evidence type="ECO:0000313" key="2">
    <source>
        <dbReference type="EMBL" id="AUX20264.1"/>
    </source>
</evidence>
<dbReference type="Proteomes" id="UP000295781">
    <property type="component" value="Chromosome"/>
</dbReference>
<reference evidence="2 3" key="1">
    <citation type="submission" date="2015-09" db="EMBL/GenBank/DDBJ databases">
        <title>Sorangium comparison.</title>
        <authorList>
            <person name="Zaburannyi N."/>
            <person name="Bunk B."/>
            <person name="Overmann J."/>
            <person name="Mueller R."/>
        </authorList>
    </citation>
    <scope>NUCLEOTIDE SEQUENCE [LARGE SCALE GENOMIC DNA]</scope>
    <source>
        <strain evidence="2 3">So ceGT47</strain>
    </source>
</reference>
<evidence type="ECO:0000256" key="1">
    <source>
        <dbReference type="SAM" id="MobiDB-lite"/>
    </source>
</evidence>
<evidence type="ECO:0000313" key="3">
    <source>
        <dbReference type="Proteomes" id="UP000295781"/>
    </source>
</evidence>
<dbReference type="EMBL" id="CP012670">
    <property type="protein sequence ID" value="AUX20264.1"/>
    <property type="molecule type" value="Genomic_DNA"/>
</dbReference>
<name>A0A4P2PUE9_SORCE</name>
<dbReference type="AlphaFoldDB" id="A0A4P2PUE9"/>
<proteinExistence type="predicted"/>
<sequence length="86" mass="9669">MWQVGRAAALRREPPATTGPLPPRAERGAWEGRTARRPEGPSTGRGWAAFFWLSCCAVRQRALHGARSAAHRPPWRRRRRSSLRGS</sequence>
<feature type="region of interest" description="Disordered" evidence="1">
    <location>
        <begin position="63"/>
        <end position="86"/>
    </location>
</feature>
<protein>
    <submittedName>
        <fullName evidence="2">Uncharacterized protein</fullName>
    </submittedName>
</protein>
<feature type="region of interest" description="Disordered" evidence="1">
    <location>
        <begin position="1"/>
        <end position="46"/>
    </location>
</feature>